<dbReference type="Gene3D" id="1.10.760.10">
    <property type="entry name" value="Cytochrome c-like domain"/>
    <property type="match status" value="1"/>
</dbReference>
<evidence type="ECO:0000256" key="2">
    <source>
        <dbReference type="ARBA" id="ARBA00022723"/>
    </source>
</evidence>
<dbReference type="Gene3D" id="3.40.190.10">
    <property type="entry name" value="Periplasmic binding protein-like II"/>
    <property type="match status" value="2"/>
</dbReference>
<protein>
    <submittedName>
        <fullName evidence="7">Transporter substrate-binding domain-containing protein</fullName>
    </submittedName>
</protein>
<keyword evidence="2 4" id="KW-0479">Metal-binding</keyword>
<evidence type="ECO:0000259" key="6">
    <source>
        <dbReference type="PROSITE" id="PS51007"/>
    </source>
</evidence>
<dbReference type="InterPro" id="IPR036909">
    <property type="entry name" value="Cyt_c-like_dom_sf"/>
</dbReference>
<proteinExistence type="predicted"/>
<dbReference type="PROSITE" id="PS51007">
    <property type="entry name" value="CYTC"/>
    <property type="match status" value="1"/>
</dbReference>
<reference evidence="7 8" key="1">
    <citation type="submission" date="2019-02" db="EMBL/GenBank/DDBJ databases">
        <title>WGS of Pseudoxanthomonas species novum from clinical isolates.</title>
        <authorList>
            <person name="Bernier A.-M."/>
            <person name="Bernard K."/>
            <person name="Vachon A."/>
        </authorList>
    </citation>
    <scope>NUCLEOTIDE SEQUENCE [LARGE SCALE GENOMIC DNA]</scope>
    <source>
        <strain evidence="7 8">NML171200</strain>
    </source>
</reference>
<keyword evidence="5" id="KW-0732">Signal</keyword>
<evidence type="ECO:0000313" key="8">
    <source>
        <dbReference type="Proteomes" id="UP000292627"/>
    </source>
</evidence>
<dbReference type="SUPFAM" id="SSF53850">
    <property type="entry name" value="Periplasmic binding protein-like II"/>
    <property type="match status" value="1"/>
</dbReference>
<evidence type="ECO:0000256" key="3">
    <source>
        <dbReference type="ARBA" id="ARBA00023004"/>
    </source>
</evidence>
<feature type="domain" description="Cytochrome c" evidence="6">
    <location>
        <begin position="306"/>
        <end position="384"/>
    </location>
</feature>
<keyword evidence="1 4" id="KW-0349">Heme</keyword>
<evidence type="ECO:0000256" key="1">
    <source>
        <dbReference type="ARBA" id="ARBA00022617"/>
    </source>
</evidence>
<dbReference type="Pfam" id="PF13442">
    <property type="entry name" value="Cytochrome_CBB3"/>
    <property type="match status" value="1"/>
</dbReference>
<evidence type="ECO:0000256" key="4">
    <source>
        <dbReference type="PROSITE-ProRule" id="PRU00433"/>
    </source>
</evidence>
<sequence>MKHTPHPTLLRCVVSLALCAGGIGAAQAAVSVCVDSSSPTAAMDKAIAAAVARQQKTTLSVHAFDGTGDDDEGFDLKEFNKLAAKDCQLVLGFPVDASASGVPEGLKATAAYGRTGFVLVTPRGSQARSLATLPPGSPVAVTYQTTPNLYFADYPKLQADVHLTNDDAIEALEQHKVGAAMLWRPAVVGWLSAHKDAAPFDYAELDEPHARWNLVALYDPANAAAAQAFEASVATLGADGTLGRLLDPYAVLATPQGSGKAQANATTQAMFRRGAQLAWNGQGAGPAAATAATTPAGDAPKLFTAAQAEKGKQDYADNCALCHGDTLAGRAGPALKGKHFANPAAGFHVGDIFTIVSQNMPATQPASLDHDTYADIMAFLLQENGYPAGDKPLTFDEAKASKEPLVYRGTDP</sequence>
<accession>A0A4Q8LB18</accession>
<dbReference type="GO" id="GO:0020037">
    <property type="term" value="F:heme binding"/>
    <property type="evidence" value="ECO:0007669"/>
    <property type="project" value="InterPro"/>
</dbReference>
<dbReference type="RefSeq" id="WP_130551478.1">
    <property type="nucleotide sequence ID" value="NZ_SHMC01000003.1"/>
</dbReference>
<dbReference type="SUPFAM" id="SSF46626">
    <property type="entry name" value="Cytochrome c"/>
    <property type="match status" value="1"/>
</dbReference>
<name>A0A4Q8LB18_9GAMM</name>
<dbReference type="EMBL" id="SHMC01000003">
    <property type="protein sequence ID" value="TAA25862.1"/>
    <property type="molecule type" value="Genomic_DNA"/>
</dbReference>
<evidence type="ECO:0000256" key="5">
    <source>
        <dbReference type="SAM" id="SignalP"/>
    </source>
</evidence>
<dbReference type="OrthoDB" id="8215804at2"/>
<organism evidence="7 8">
    <name type="scientific">Pseudoxanthomonas winnipegensis</name>
    <dbReference type="NCBI Taxonomy" id="2480810"/>
    <lineage>
        <taxon>Bacteria</taxon>
        <taxon>Pseudomonadati</taxon>
        <taxon>Pseudomonadota</taxon>
        <taxon>Gammaproteobacteria</taxon>
        <taxon>Lysobacterales</taxon>
        <taxon>Lysobacteraceae</taxon>
        <taxon>Pseudoxanthomonas</taxon>
    </lineage>
</organism>
<feature type="signal peptide" evidence="5">
    <location>
        <begin position="1"/>
        <end position="28"/>
    </location>
</feature>
<dbReference type="SMART" id="SM00062">
    <property type="entry name" value="PBPb"/>
    <property type="match status" value="1"/>
</dbReference>
<dbReference type="Proteomes" id="UP000292627">
    <property type="component" value="Unassembled WGS sequence"/>
</dbReference>
<dbReference type="InterPro" id="IPR009056">
    <property type="entry name" value="Cyt_c-like_dom"/>
</dbReference>
<dbReference type="GO" id="GO:0046872">
    <property type="term" value="F:metal ion binding"/>
    <property type="evidence" value="ECO:0007669"/>
    <property type="project" value="UniProtKB-KW"/>
</dbReference>
<comment type="caution">
    <text evidence="7">The sequence shown here is derived from an EMBL/GenBank/DDBJ whole genome shotgun (WGS) entry which is preliminary data.</text>
</comment>
<gene>
    <name evidence="7" type="ORF">EA660_10575</name>
</gene>
<dbReference type="AlphaFoldDB" id="A0A4Q8LB18"/>
<evidence type="ECO:0000313" key="7">
    <source>
        <dbReference type="EMBL" id="TAA25862.1"/>
    </source>
</evidence>
<dbReference type="GO" id="GO:0009055">
    <property type="term" value="F:electron transfer activity"/>
    <property type="evidence" value="ECO:0007669"/>
    <property type="project" value="InterPro"/>
</dbReference>
<keyword evidence="3 4" id="KW-0408">Iron</keyword>
<dbReference type="InterPro" id="IPR001638">
    <property type="entry name" value="Solute-binding_3/MltF_N"/>
</dbReference>
<feature type="chain" id="PRO_5020324581" evidence="5">
    <location>
        <begin position="29"/>
        <end position="412"/>
    </location>
</feature>